<feature type="transmembrane region" description="Helical" evidence="1">
    <location>
        <begin position="281"/>
        <end position="299"/>
    </location>
</feature>
<feature type="transmembrane region" description="Helical" evidence="1">
    <location>
        <begin position="12"/>
        <end position="34"/>
    </location>
</feature>
<reference evidence="3" key="1">
    <citation type="journal article" date="2019" name="Int. J. Syst. Evol. Microbiol.">
        <title>The Global Catalogue of Microorganisms (GCM) 10K type strain sequencing project: providing services to taxonomists for standard genome sequencing and annotation.</title>
        <authorList>
            <consortium name="The Broad Institute Genomics Platform"/>
            <consortium name="The Broad Institute Genome Sequencing Center for Infectious Disease"/>
            <person name="Wu L."/>
            <person name="Ma J."/>
        </authorList>
    </citation>
    <scope>NUCLEOTIDE SEQUENCE [LARGE SCALE GENOMIC DNA]</scope>
    <source>
        <strain evidence="3">JCM 10083</strain>
    </source>
</reference>
<name>A0ABW2SSC1_9ACTN</name>
<evidence type="ECO:0000313" key="2">
    <source>
        <dbReference type="EMBL" id="MFC7599187.1"/>
    </source>
</evidence>
<organism evidence="2 3">
    <name type="scientific">Streptosporangium amethystogenes subsp. fukuiense</name>
    <dbReference type="NCBI Taxonomy" id="698418"/>
    <lineage>
        <taxon>Bacteria</taxon>
        <taxon>Bacillati</taxon>
        <taxon>Actinomycetota</taxon>
        <taxon>Actinomycetes</taxon>
        <taxon>Streptosporangiales</taxon>
        <taxon>Streptosporangiaceae</taxon>
        <taxon>Streptosporangium</taxon>
    </lineage>
</organism>
<keyword evidence="1" id="KW-0472">Membrane</keyword>
<protein>
    <submittedName>
        <fullName evidence="2">Uncharacterized protein</fullName>
    </submittedName>
</protein>
<feature type="transmembrane region" description="Helical" evidence="1">
    <location>
        <begin position="46"/>
        <end position="70"/>
    </location>
</feature>
<accession>A0ABW2SSC1</accession>
<keyword evidence="3" id="KW-1185">Reference proteome</keyword>
<feature type="transmembrane region" description="Helical" evidence="1">
    <location>
        <begin position="250"/>
        <end position="269"/>
    </location>
</feature>
<dbReference type="Proteomes" id="UP001596514">
    <property type="component" value="Unassembled WGS sequence"/>
</dbReference>
<dbReference type="RefSeq" id="WP_343963153.1">
    <property type="nucleotide sequence ID" value="NZ_BAAAGK010000015.1"/>
</dbReference>
<evidence type="ECO:0000256" key="1">
    <source>
        <dbReference type="SAM" id="Phobius"/>
    </source>
</evidence>
<sequence>MRLSGLTRVTSAAAHLQVFAISGISAVLLTRAYLQRAGYPQLGGGSLHIAHVLWGGLLMTVGMGVTLAFLGQAARTWGAVLGGVGFGLFVDEVGKFVTQTTDYFYRPAAGIIYLTFALLVVLSQWLKGRTDFSRRERTANAVYAALVGVTSGLTVQQRHAAVRLVQGSDDALDAAAVRLLGMVPARETAPGPLRTGLARARAALDGLTRRPLLVALAVVYLIVQALLPLVGLGLENAYGMLDGEREWGAVIGMAVSAAITVALGLCGAVRLRGNRMAAFRLLNAALLVDILFGQVFAFVMNQFSAVPGLAADLLLLAIISAEVRRLREPA</sequence>
<dbReference type="EMBL" id="JBHTEE010000001">
    <property type="protein sequence ID" value="MFC7599187.1"/>
    <property type="molecule type" value="Genomic_DNA"/>
</dbReference>
<gene>
    <name evidence="2" type="ORF">ACFQVD_03565</name>
</gene>
<evidence type="ECO:0000313" key="3">
    <source>
        <dbReference type="Proteomes" id="UP001596514"/>
    </source>
</evidence>
<comment type="caution">
    <text evidence="2">The sequence shown here is derived from an EMBL/GenBank/DDBJ whole genome shotgun (WGS) entry which is preliminary data.</text>
</comment>
<keyword evidence="1" id="KW-1133">Transmembrane helix</keyword>
<feature type="transmembrane region" description="Helical" evidence="1">
    <location>
        <begin position="103"/>
        <end position="126"/>
    </location>
</feature>
<feature type="transmembrane region" description="Helical" evidence="1">
    <location>
        <begin position="77"/>
        <end position="97"/>
    </location>
</feature>
<feature type="transmembrane region" description="Helical" evidence="1">
    <location>
        <begin position="211"/>
        <end position="230"/>
    </location>
</feature>
<proteinExistence type="predicted"/>
<keyword evidence="1" id="KW-0812">Transmembrane</keyword>